<dbReference type="PANTHER" id="PTHR12302">
    <property type="entry name" value="EBNA2 BINDING PROTEIN P100"/>
    <property type="match status" value="1"/>
</dbReference>
<feature type="domain" description="Tudor" evidence="7">
    <location>
        <begin position="727"/>
        <end position="784"/>
    </location>
</feature>
<evidence type="ECO:0000256" key="6">
    <source>
        <dbReference type="SAM" id="MobiDB-lite"/>
    </source>
</evidence>
<feature type="domain" description="TNase-like" evidence="8">
    <location>
        <begin position="191"/>
        <end position="329"/>
    </location>
</feature>
<reference evidence="9" key="1">
    <citation type="submission" date="2021-04" db="EMBL/GenBank/DDBJ databases">
        <authorList>
            <person name="Cornetti L."/>
        </authorList>
    </citation>
    <scope>NUCLEOTIDE SEQUENCE</scope>
</reference>
<dbReference type="CDD" id="cd20433">
    <property type="entry name" value="Tudor_TDRD11"/>
    <property type="match status" value="1"/>
</dbReference>
<dbReference type="PROSITE" id="PS50830">
    <property type="entry name" value="TNASE_3"/>
    <property type="match status" value="4"/>
</dbReference>
<dbReference type="Gene3D" id="2.40.50.90">
    <property type="match status" value="5"/>
</dbReference>
<dbReference type="Pfam" id="PF00565">
    <property type="entry name" value="SNase"/>
    <property type="match status" value="4"/>
</dbReference>
<dbReference type="PANTHER" id="PTHR12302:SF2">
    <property type="entry name" value="STAPHYLOCOCCAL NUCLEASE DOMAIN-CONTAINING PROTEIN 1"/>
    <property type="match status" value="1"/>
</dbReference>
<dbReference type="FunFam" id="2.40.50.90:FF:000003">
    <property type="entry name" value="Staphylococcal nuclease domain-containing protein"/>
    <property type="match status" value="1"/>
</dbReference>
<evidence type="ECO:0000259" key="8">
    <source>
        <dbReference type="PROSITE" id="PS50830"/>
    </source>
</evidence>
<dbReference type="AlphaFoldDB" id="A0A9N6WVU2"/>
<dbReference type="GO" id="GO:0003723">
    <property type="term" value="F:RNA binding"/>
    <property type="evidence" value="ECO:0007669"/>
    <property type="project" value="UniProtKB-UniRule"/>
</dbReference>
<dbReference type="SMART" id="SM00333">
    <property type="entry name" value="TUDOR"/>
    <property type="match status" value="1"/>
</dbReference>
<dbReference type="SUPFAM" id="SSF50199">
    <property type="entry name" value="Staphylococcal nuclease"/>
    <property type="match status" value="5"/>
</dbReference>
<evidence type="ECO:0000256" key="1">
    <source>
        <dbReference type="ARBA" id="ARBA00004496"/>
    </source>
</evidence>
<dbReference type="SMART" id="SM00318">
    <property type="entry name" value="SNc"/>
    <property type="match status" value="4"/>
</dbReference>
<dbReference type="FunFam" id="2.40.50.90:FF:000005">
    <property type="entry name" value="Staphylococcal nuclease domain-containing protein"/>
    <property type="match status" value="1"/>
</dbReference>
<evidence type="ECO:0000313" key="9">
    <source>
        <dbReference type="EMBL" id="CAG4634626.1"/>
    </source>
</evidence>
<accession>A0A9N6WVU2</accession>
<dbReference type="Gene3D" id="2.30.30.140">
    <property type="match status" value="1"/>
</dbReference>
<feature type="domain" description="TNase-like" evidence="8">
    <location>
        <begin position="520"/>
        <end position="658"/>
    </location>
</feature>
<dbReference type="SUPFAM" id="SSF63748">
    <property type="entry name" value="Tudor/PWWP/MBT"/>
    <property type="match status" value="1"/>
</dbReference>
<dbReference type="FunFam" id="2.40.50.90:FF:000002">
    <property type="entry name" value="Staphylococcal nuclease domain-containing protein"/>
    <property type="match status" value="1"/>
</dbReference>
<evidence type="ECO:0000256" key="4">
    <source>
        <dbReference type="ARBA" id="ARBA00022737"/>
    </source>
</evidence>
<dbReference type="EMBL" id="OC977971">
    <property type="protein sequence ID" value="CAG4634626.1"/>
    <property type="molecule type" value="Genomic_DNA"/>
</dbReference>
<dbReference type="InterPro" id="IPR016685">
    <property type="entry name" value="Silence_cplx_Nase-comp_TudorSN"/>
</dbReference>
<dbReference type="GO" id="GO:0031047">
    <property type="term" value="P:regulatory ncRNA-mediated gene silencing"/>
    <property type="evidence" value="ECO:0007669"/>
    <property type="project" value="UniProtKB-UniRule"/>
</dbReference>
<dbReference type="GO" id="GO:0031332">
    <property type="term" value="C:RNAi effector complex"/>
    <property type="evidence" value="ECO:0007669"/>
    <property type="project" value="InterPro"/>
</dbReference>
<keyword evidence="3 5" id="KW-0963">Cytoplasm</keyword>
<gene>
    <name evidence="9" type="primary">EOG090X01F7</name>
</gene>
<feature type="region of interest" description="Disordered" evidence="6">
    <location>
        <begin position="34"/>
        <end position="71"/>
    </location>
</feature>
<evidence type="ECO:0000259" key="7">
    <source>
        <dbReference type="PROSITE" id="PS50304"/>
    </source>
</evidence>
<dbReference type="CDD" id="cd00175">
    <property type="entry name" value="SNc"/>
    <property type="match status" value="2"/>
</dbReference>
<dbReference type="InterPro" id="IPR016071">
    <property type="entry name" value="Staphylococal_nuclease_OB-fold"/>
</dbReference>
<protein>
    <recommendedName>
        <fullName evidence="2">Staphylococcal nuclease domain-containing protein 1</fullName>
    </recommendedName>
</protein>
<dbReference type="InterPro" id="IPR035437">
    <property type="entry name" value="SNase_OB-fold_sf"/>
</dbReference>
<dbReference type="GO" id="GO:0004518">
    <property type="term" value="F:nuclease activity"/>
    <property type="evidence" value="ECO:0007669"/>
    <property type="project" value="TreeGrafter"/>
</dbReference>
<dbReference type="Pfam" id="PF00567">
    <property type="entry name" value="TUDOR"/>
    <property type="match status" value="1"/>
</dbReference>
<dbReference type="FunFam" id="2.40.50.90:FF:000004">
    <property type="entry name" value="Staphylococcal nuclease domain-containing protein"/>
    <property type="match status" value="1"/>
</dbReference>
<evidence type="ECO:0000256" key="3">
    <source>
        <dbReference type="ARBA" id="ARBA00022490"/>
    </source>
</evidence>
<dbReference type="InterPro" id="IPR047386">
    <property type="entry name" value="Tudor_TDRD11"/>
</dbReference>
<evidence type="ECO:0000256" key="2">
    <source>
        <dbReference type="ARBA" id="ARBA00017230"/>
    </source>
</evidence>
<comment type="subcellular location">
    <subcellularLocation>
        <location evidence="1 5">Cytoplasm</location>
    </subcellularLocation>
</comment>
<keyword evidence="4" id="KW-0677">Repeat</keyword>
<dbReference type="PIRSF" id="PIRSF017179">
    <property type="entry name" value="RISC-Tudor-SN"/>
    <property type="match status" value="1"/>
</dbReference>
<name>A0A9N6WVU2_9CRUS</name>
<sequence length="912" mass="101492">MSAPQQPAAQQEKQPPQYFKGIVKLVLSGDSVIIRGQPKGGPPPERQLNLTGINAPRSARRGGGNAEETKDEPFAWEAREFLRKKLVGKEVVFTIEYKVPSSGREYGFLFLGKDAASGENMVEALVSEGLATVRQEGIRGSAELTRLAELESAAKAAGKGKWASTGLQEHVRDIKWTVENPRHLVDKFKGKPIQAVVEHVRDGSTIRAFLLPDFYHITLMVSGIRSPGFKLDSEGKPDPSATEPLAEEAKFFTETRLLQRDVQIILESVNNNNFVGSVIHPNGNIAELLLRDGFGRCVDWSIAMVTGGAEKLRAAEKAAKEKKLRIWKDYKPSTTQLSGKDKQFSGKVVEIVNADALMVKLQDGSIRKIFLSSIRPPRLEEKEGAEKKKGFRPLYDIPWLYEGREFLRKKLIGKRIDISVDYVQAASANYPEKTCCTVIIGGVNVAEALVSKGLATVIRYRQDDDQRSSKYDELLAAEMKAAKTLKGVHDKKEAPTHRVADLAGDLAKSKQFLPFLQRAGRSEAVVEFVASGSRLRLYIPRETCLITFLLAGITCPRGTRPNIGGAPGVQEGEPFGDEALALTKEFCLQHEVEIEVESMDKGGNFIGWLWVDNQNYSVKLVEEGLASVHFSADRSPYYRALQIAEENAKRRKIKMWANFVEKEVKVEKEEETVAERKTNYQAVVVTEVTPELHFYVQKVDQGPALEQLTMQLRQELNTNPPLVGSYTPKKGDMCAAKFTDGEWYRARVEKLAGAQVHLLYVDYGNREITTAAKCATLPAVYAGPAAFAQEFTLACVALPKDADDIQEAITAFTEDTADRQLLMNVEYKGLNGDSVTLMTNESDQAQRKDIARELIADGMLCVESRRDKRLQKMVSDYISAQDAAKKRHLNIWRYGDITEDDANEFGLGKRKN</sequence>
<dbReference type="FunFam" id="2.30.30.140:FF:000018">
    <property type="entry name" value="Serine/threonine-protein kinase 31"/>
    <property type="match status" value="1"/>
</dbReference>
<feature type="domain" description="TNase-like" evidence="8">
    <location>
        <begin position="342"/>
        <end position="491"/>
    </location>
</feature>
<evidence type="ECO:0000256" key="5">
    <source>
        <dbReference type="PIRNR" id="PIRNR017179"/>
    </source>
</evidence>
<proteinExistence type="predicted"/>
<organism evidence="9">
    <name type="scientific">Alona affinis</name>
    <dbReference type="NCBI Taxonomy" id="381656"/>
    <lineage>
        <taxon>Eukaryota</taxon>
        <taxon>Metazoa</taxon>
        <taxon>Ecdysozoa</taxon>
        <taxon>Arthropoda</taxon>
        <taxon>Crustacea</taxon>
        <taxon>Branchiopoda</taxon>
        <taxon>Diplostraca</taxon>
        <taxon>Cladocera</taxon>
        <taxon>Anomopoda</taxon>
        <taxon>Chydoridae</taxon>
        <taxon>Alona</taxon>
    </lineage>
</organism>
<dbReference type="FunFam" id="2.40.50.90:FF:000001">
    <property type="entry name" value="Staphylococcal nuclease domain-containing protein"/>
    <property type="match status" value="1"/>
</dbReference>
<dbReference type="PROSITE" id="PS50304">
    <property type="entry name" value="TUDOR"/>
    <property type="match status" value="1"/>
</dbReference>
<dbReference type="GO" id="GO:0005829">
    <property type="term" value="C:cytosol"/>
    <property type="evidence" value="ECO:0007669"/>
    <property type="project" value="UniProtKB-UniRule"/>
</dbReference>
<dbReference type="GO" id="GO:0006402">
    <property type="term" value="P:mRNA catabolic process"/>
    <property type="evidence" value="ECO:0007669"/>
    <property type="project" value="UniProtKB-UniRule"/>
</dbReference>
<dbReference type="InterPro" id="IPR002999">
    <property type="entry name" value="Tudor"/>
</dbReference>
<feature type="domain" description="TNase-like" evidence="8">
    <location>
        <begin position="17"/>
        <end position="164"/>
    </location>
</feature>
<dbReference type="GO" id="GO:0005634">
    <property type="term" value="C:nucleus"/>
    <property type="evidence" value="ECO:0007669"/>
    <property type="project" value="TreeGrafter"/>
</dbReference>